<feature type="region of interest" description="RU C" evidence="3">
    <location>
        <begin position="230"/>
        <end position="350"/>
    </location>
</feature>
<feature type="binding site" evidence="3">
    <location>
        <position position="47"/>
    </location>
    <ligand>
        <name>substrate</name>
    </ligand>
</feature>
<dbReference type="RefSeq" id="WP_003323436.1">
    <property type="nucleotide sequence ID" value="NZ_ALPT02000089.1"/>
</dbReference>
<dbReference type="AlphaFoldDB" id="A0A094YR70"/>
<dbReference type="Gene3D" id="3.30.1330.180">
    <property type="entry name" value="Cyanuric acid hydrolase/Barbiturase, RU B"/>
    <property type="match status" value="2"/>
</dbReference>
<comment type="similarity">
    <text evidence="1 3">Belongs to the cyclic amide hydrolase (CyAH) family.</text>
</comment>
<dbReference type="EMBL" id="JALP01000401">
    <property type="protein sequence ID" value="THG88282.1"/>
    <property type="molecule type" value="Genomic_DNA"/>
</dbReference>
<keyword evidence="2 3" id="KW-0378">Hydrolase</keyword>
<evidence type="ECO:0000256" key="2">
    <source>
        <dbReference type="ARBA" id="ARBA00022801"/>
    </source>
</evidence>
<dbReference type="EC" id="3.5.2.-" evidence="3"/>
<evidence type="ECO:0000256" key="3">
    <source>
        <dbReference type="HAMAP-Rule" id="MF_01989"/>
    </source>
</evidence>
<name>A0A094YR70_ALKAL</name>
<dbReference type="Proteomes" id="UP000297014">
    <property type="component" value="Unassembled WGS sequence"/>
</dbReference>
<organism evidence="4 6">
    <name type="scientific">Alkalihalobacillus alcalophilus ATCC 27647 = CGMCC 1.3604</name>
    <dbReference type="NCBI Taxonomy" id="1218173"/>
    <lineage>
        <taxon>Bacteria</taxon>
        <taxon>Bacillati</taxon>
        <taxon>Bacillota</taxon>
        <taxon>Bacilli</taxon>
        <taxon>Bacillales</taxon>
        <taxon>Bacillaceae</taxon>
        <taxon>Alkalihalobacillus</taxon>
    </lineage>
</organism>
<dbReference type="EMBL" id="ALPT02000089">
    <property type="protein sequence ID" value="KGA95972.1"/>
    <property type="molecule type" value="Genomic_DNA"/>
</dbReference>
<comment type="caution">
    <text evidence="3">Lacks conserved residue(s) required for the propagation of feature annotation.</text>
</comment>
<feature type="active site" evidence="3">
    <location>
        <position position="158"/>
    </location>
</feature>
<dbReference type="eggNOG" id="ENOG502Z8BS">
    <property type="taxonomic scope" value="Bacteria"/>
</dbReference>
<comment type="function">
    <text evidence="3">Cyclic amide hydrolase of unknown substrate specificity. Catalyzes the hydrolytic ring-opening of a cyclic amide. Does not act on cyanuric acid nor barbituric acid.</text>
</comment>
<evidence type="ECO:0000313" key="7">
    <source>
        <dbReference type="Proteomes" id="UP000297014"/>
    </source>
</evidence>
<dbReference type="STRING" id="1218173.BALCAV_0219050"/>
<evidence type="ECO:0000313" key="5">
    <source>
        <dbReference type="EMBL" id="THG88282.1"/>
    </source>
</evidence>
<dbReference type="InterPro" id="IPR014086">
    <property type="entry name" value="AtzD/Barbiturase"/>
</dbReference>
<proteinExistence type="inferred from homology"/>
<evidence type="ECO:0000256" key="1">
    <source>
        <dbReference type="ARBA" id="ARBA00010947"/>
    </source>
</evidence>
<gene>
    <name evidence="5" type="ORF">AJ85_12630</name>
    <name evidence="4" type="ORF">BALCAV_0219050</name>
</gene>
<keyword evidence="6" id="KW-1185">Reference proteome</keyword>
<sequence length="350" mass="37397">MNYQLIRCDMEHPGDVSALEKLLNEERVQAEDIKAIIAQTEGDGYSRGYATLAFQILLSERLNISQQEVFDTIPMMMIGKTGGLMTPHYTLFIKKEKGESNQTGAEKRFAFGVASTPVLKKDEIGTLTQLDLVTEAVQKAMLEAGIESLDDVKCVEVKAPWGVGGTLSKAASALGAAVALQEVNREDIREDSLNQDHSLYSNKTSVSAGQEQVAARVIVMGNSKASESDLYIGAGVMEDGLDLKGMQAAFQDAGLKTDSFLTNEQQEQVVNVFVNAGADAIQTVRGKRHTIHTDALAMHAGIVAKAVANAVVGSYVGETRILCSAGSEHQGPQGANLIAPVVRVTEGGRS</sequence>
<comment type="caution">
    <text evidence="4">The sequence shown here is derived from an EMBL/GenBank/DDBJ whole genome shotgun (WGS) entry which is preliminary data.</text>
</comment>
<evidence type="ECO:0000313" key="4">
    <source>
        <dbReference type="EMBL" id="KGA95972.1"/>
    </source>
</evidence>
<comment type="domain">
    <text evidence="3">The monomer structure is formed from three repeating units (RUs) that share the same structure as one another. The monomer and the active site possess nearly threefold rotational symmetry, to the extent that the active site possesses three potential Ser-Lys catalytic dyads, but one of the 3 active site surfaces varies in composition suggesting it is involved in confering substrate specificity.</text>
</comment>
<feature type="binding site" evidence="3">
    <location>
        <begin position="207"/>
        <end position="208"/>
    </location>
    <ligand>
        <name>substrate</name>
    </ligand>
</feature>
<protein>
    <recommendedName>
        <fullName evidence="3">Cyclic amide hydrolase</fullName>
        <shortName evidence="3">CyAH</shortName>
        <ecNumber evidence="3">3.5.2.-</ecNumber>
    </recommendedName>
    <alternativeName>
        <fullName evidence="3">Ring-opening amidohydrolase</fullName>
    </alternativeName>
</protein>
<reference evidence="5 7" key="2">
    <citation type="submission" date="2014-01" db="EMBL/GenBank/DDBJ databases">
        <title>Draft genome sequencing of Bacillus alcalophilus CGMCC 1.3604.</title>
        <authorList>
            <person name="Yang J."/>
            <person name="Diao L."/>
            <person name="Yang S."/>
        </authorList>
    </citation>
    <scope>NUCLEOTIDE SEQUENCE [LARGE SCALE GENOMIC DNA]</scope>
    <source>
        <strain evidence="5 7">CGMCC 1.3604</strain>
    </source>
</reference>
<dbReference type="HAMAP" id="MF_01989">
    <property type="entry name" value="Cyc_amidohydrol"/>
    <property type="match status" value="1"/>
</dbReference>
<reference evidence="4 6" key="1">
    <citation type="journal article" date="2014" name="Genome Announc.">
        <title>Draft Genome Sequence of Bacillus alcalophilus AV1934, a Classic Alkaliphile Isolated from Human Feces in 1934.</title>
        <authorList>
            <person name="Attie O."/>
            <person name="Jayaprakash A."/>
            <person name="Shah H."/>
            <person name="Paulsen I.T."/>
            <person name="Morino M."/>
            <person name="Takahashi Y."/>
            <person name="Narumi I."/>
            <person name="Sachidanandam R."/>
            <person name="Satoh K."/>
            <person name="Ito M."/>
            <person name="Krulwich T.A."/>
        </authorList>
    </citation>
    <scope>NUCLEOTIDE SEQUENCE [LARGE SCALE GENOMIC DNA]</scope>
    <source>
        <strain evidence="4 6">AV1934</strain>
    </source>
</reference>
<feature type="binding site" evidence="3">
    <location>
        <begin position="324"/>
        <end position="325"/>
    </location>
    <ligand>
        <name>substrate</name>
    </ligand>
</feature>
<dbReference type="Gene3D" id="3.30.1330.170">
    <property type="entry name" value="Cyanuric acid hydrolase/Barbiturase, RU A"/>
    <property type="match status" value="1"/>
</dbReference>
<dbReference type="Pfam" id="PF09663">
    <property type="entry name" value="Amido_AtzD_TrzD"/>
    <property type="match status" value="2"/>
</dbReference>
<accession>A0A094YR70</accession>
<dbReference type="GO" id="GO:0016812">
    <property type="term" value="F:hydrolase activity, acting on carbon-nitrogen (but not peptide) bonds, in cyclic amides"/>
    <property type="evidence" value="ECO:0007669"/>
    <property type="project" value="UniProtKB-UniRule"/>
</dbReference>
<dbReference type="OrthoDB" id="569708at2"/>
<feature type="binding site" evidence="3">
    <location>
        <position position="305"/>
    </location>
    <ligand>
        <name>substrate</name>
    </ligand>
</feature>
<dbReference type="InterPro" id="IPR043007">
    <property type="entry name" value="AtzD/Barbiturase_RUC"/>
</dbReference>
<feature type="region of interest" description="RU A" evidence="3">
    <location>
        <begin position="1"/>
        <end position="98"/>
    </location>
</feature>
<comment type="subunit">
    <text evidence="3">Homotetramer.</text>
</comment>
<feature type="active site" description="Nucleophile" evidence="3">
    <location>
        <position position="207"/>
    </location>
</feature>
<evidence type="ECO:0000313" key="6">
    <source>
        <dbReference type="Proteomes" id="UP000002754"/>
    </source>
</evidence>
<dbReference type="Proteomes" id="UP000002754">
    <property type="component" value="Unassembled WGS sequence"/>
</dbReference>
<dbReference type="InterPro" id="IPR043006">
    <property type="entry name" value="AtzD/Barbiturase_RUB"/>
</dbReference>
<dbReference type="InterPro" id="IPR043008">
    <property type="entry name" value="AtzD/Barbiturase_RUA"/>
</dbReference>
<dbReference type="Gene3D" id="3.30.1330.160">
    <property type="entry name" value="Cyanuric acid hydrolase/Barbituras, RU C"/>
    <property type="match status" value="1"/>
</dbReference>